<dbReference type="Proteomes" id="UP001309876">
    <property type="component" value="Unassembled WGS sequence"/>
</dbReference>
<reference evidence="2 3" key="1">
    <citation type="submission" date="2023-08" db="EMBL/GenBank/DDBJ databases">
        <title>Black Yeasts Isolated from many extreme environments.</title>
        <authorList>
            <person name="Coleine C."/>
            <person name="Stajich J.E."/>
            <person name="Selbmann L."/>
        </authorList>
    </citation>
    <scope>NUCLEOTIDE SEQUENCE [LARGE SCALE GENOMIC DNA]</scope>
    <source>
        <strain evidence="2 3">CCFEE 5910</strain>
    </source>
</reference>
<proteinExistence type="predicted"/>
<evidence type="ECO:0000313" key="2">
    <source>
        <dbReference type="EMBL" id="KAK5083676.1"/>
    </source>
</evidence>
<comment type="caution">
    <text evidence="2">The sequence shown here is derived from an EMBL/GenBank/DDBJ whole genome shotgun (WGS) entry which is preliminary data.</text>
</comment>
<feature type="region of interest" description="Disordered" evidence="1">
    <location>
        <begin position="1"/>
        <end position="27"/>
    </location>
</feature>
<accession>A0AAN7SWS9</accession>
<sequence length="344" mass="38631">MARNQSNGRDRQSSDRGKVTIKPKETSWYKETPGVKRRSRTLNACEPCKRRKTKAMKYGRRLPLMHFIETLRSDRGPEELAGSLKSNVELSHEQGIIPSTKIEDIDTMSLPQKSFSEDLGWNSSFESQPSHTVSSTTQSERDWAPINWYGKSNAAYPTPTSSLGQPTPVNYTDSPWSWSRTTDYTRCASTASAFSPTQSDWQSENGLLQAERPQQRPTHCQMPIRYVDGRIPQPGYPSPGVALQYHPRYVPEGLNVPHHFAPRVEQYDSLGYPGGLAATTVAGPWQAMAQHPQALVQQQRQEQHEQHQQQFAIHSHGVYNSVSPVTQGHVSHAHVSQQYSGLVA</sequence>
<dbReference type="AlphaFoldDB" id="A0AAN7SWS9"/>
<feature type="compositionally biased region" description="Polar residues" evidence="1">
    <location>
        <begin position="158"/>
        <end position="175"/>
    </location>
</feature>
<feature type="compositionally biased region" description="Basic and acidic residues" evidence="1">
    <location>
        <begin position="8"/>
        <end position="27"/>
    </location>
</feature>
<name>A0AAN7SWS9_9EURO</name>
<dbReference type="EMBL" id="JAVRRJ010000006">
    <property type="protein sequence ID" value="KAK5083676.1"/>
    <property type="molecule type" value="Genomic_DNA"/>
</dbReference>
<organism evidence="2 3">
    <name type="scientific">Lithohypha guttulata</name>
    <dbReference type="NCBI Taxonomy" id="1690604"/>
    <lineage>
        <taxon>Eukaryota</taxon>
        <taxon>Fungi</taxon>
        <taxon>Dikarya</taxon>
        <taxon>Ascomycota</taxon>
        <taxon>Pezizomycotina</taxon>
        <taxon>Eurotiomycetes</taxon>
        <taxon>Chaetothyriomycetidae</taxon>
        <taxon>Chaetothyriales</taxon>
        <taxon>Trichomeriaceae</taxon>
        <taxon>Lithohypha</taxon>
    </lineage>
</organism>
<gene>
    <name evidence="2" type="ORF">LTR05_006180</name>
</gene>
<evidence type="ECO:0000256" key="1">
    <source>
        <dbReference type="SAM" id="MobiDB-lite"/>
    </source>
</evidence>
<keyword evidence="3" id="KW-1185">Reference proteome</keyword>
<protein>
    <submittedName>
        <fullName evidence="2">Uncharacterized protein</fullName>
    </submittedName>
</protein>
<feature type="region of interest" description="Disordered" evidence="1">
    <location>
        <begin position="154"/>
        <end position="175"/>
    </location>
</feature>
<evidence type="ECO:0000313" key="3">
    <source>
        <dbReference type="Proteomes" id="UP001309876"/>
    </source>
</evidence>